<dbReference type="Proteomes" id="UP000218334">
    <property type="component" value="Unassembled WGS sequence"/>
</dbReference>
<dbReference type="AlphaFoldDB" id="A0A2H3AIF8"/>
<accession>A0A2H3AIF8</accession>
<proteinExistence type="predicted"/>
<keyword evidence="2" id="KW-1185">Reference proteome</keyword>
<sequence>MTVLKAELCPTCPGGASSCLGLGPEFLFDDEAVNFQKVEELAMNLSNADVACRALEEQGPIPVTFSNKPTFIITDAGLNNREWAPLKESWMCSYFPNMKAAGKFDAGDGYKSKDE</sequence>
<protein>
    <submittedName>
        <fullName evidence="1">Uncharacterized protein</fullName>
    </submittedName>
</protein>
<name>A0A2H3AIF8_9AGAR</name>
<evidence type="ECO:0000313" key="2">
    <source>
        <dbReference type="Proteomes" id="UP000218334"/>
    </source>
</evidence>
<dbReference type="PROSITE" id="PS51257">
    <property type="entry name" value="PROKAR_LIPOPROTEIN"/>
    <property type="match status" value="1"/>
</dbReference>
<reference evidence="2" key="1">
    <citation type="journal article" date="2017" name="Nat. Ecol. Evol.">
        <title>Genome expansion and lineage-specific genetic innovations in the forest pathogenic fungi Armillaria.</title>
        <authorList>
            <person name="Sipos G."/>
            <person name="Prasanna A.N."/>
            <person name="Walter M.C."/>
            <person name="O'Connor E."/>
            <person name="Balint B."/>
            <person name="Krizsan K."/>
            <person name="Kiss B."/>
            <person name="Hess J."/>
            <person name="Varga T."/>
            <person name="Slot J."/>
            <person name="Riley R."/>
            <person name="Boka B."/>
            <person name="Rigling D."/>
            <person name="Barry K."/>
            <person name="Lee J."/>
            <person name="Mihaltcheva S."/>
            <person name="LaButti K."/>
            <person name="Lipzen A."/>
            <person name="Waldron R."/>
            <person name="Moloney N.M."/>
            <person name="Sperisen C."/>
            <person name="Kredics L."/>
            <person name="Vagvoelgyi C."/>
            <person name="Patrignani A."/>
            <person name="Fitzpatrick D."/>
            <person name="Nagy I."/>
            <person name="Doyle S."/>
            <person name="Anderson J.B."/>
            <person name="Grigoriev I.V."/>
            <person name="Gueldener U."/>
            <person name="Muensterkoetter M."/>
            <person name="Nagy L.G."/>
        </authorList>
    </citation>
    <scope>NUCLEOTIDE SEQUENCE [LARGE SCALE GENOMIC DNA]</scope>
    <source>
        <strain evidence="2">28-4</strain>
    </source>
</reference>
<dbReference type="EMBL" id="KZ293525">
    <property type="protein sequence ID" value="PBK58759.1"/>
    <property type="molecule type" value="Genomic_DNA"/>
</dbReference>
<gene>
    <name evidence="1" type="ORF">ARMSODRAFT_983588</name>
</gene>
<evidence type="ECO:0000313" key="1">
    <source>
        <dbReference type="EMBL" id="PBK58759.1"/>
    </source>
</evidence>
<organism evidence="1 2">
    <name type="scientific">Armillaria solidipes</name>
    <dbReference type="NCBI Taxonomy" id="1076256"/>
    <lineage>
        <taxon>Eukaryota</taxon>
        <taxon>Fungi</taxon>
        <taxon>Dikarya</taxon>
        <taxon>Basidiomycota</taxon>
        <taxon>Agaricomycotina</taxon>
        <taxon>Agaricomycetes</taxon>
        <taxon>Agaricomycetidae</taxon>
        <taxon>Agaricales</taxon>
        <taxon>Marasmiineae</taxon>
        <taxon>Physalacriaceae</taxon>
        <taxon>Armillaria</taxon>
    </lineage>
</organism>